<gene>
    <name evidence="3" type="ORF">CSX02_06650</name>
</gene>
<dbReference type="InterPro" id="IPR026841">
    <property type="entry name" value="Aur1/Ipt1"/>
</dbReference>
<dbReference type="Proteomes" id="UP000224563">
    <property type="component" value="Unassembled WGS sequence"/>
</dbReference>
<evidence type="ECO:0000313" key="3">
    <source>
        <dbReference type="EMBL" id="PHU37678.1"/>
    </source>
</evidence>
<comment type="caution">
    <text evidence="3">The sequence shown here is derived from an EMBL/GenBank/DDBJ whole genome shotgun (WGS) entry which is preliminary data.</text>
</comment>
<dbReference type="Pfam" id="PF14378">
    <property type="entry name" value="PAP2_3"/>
    <property type="match status" value="1"/>
</dbReference>
<proteinExistence type="predicted"/>
<evidence type="ECO:0000259" key="2">
    <source>
        <dbReference type="Pfam" id="PF14378"/>
    </source>
</evidence>
<reference evidence="3 4" key="2">
    <citation type="submission" date="2017-10" db="EMBL/GenBank/DDBJ databases">
        <authorList>
            <person name="Banno H."/>
            <person name="Chua N.-H."/>
        </authorList>
    </citation>
    <scope>NUCLEOTIDE SEQUENCE [LARGE SCALE GENOMIC DNA]</scope>
    <source>
        <strain evidence="3 4">JK623</strain>
    </source>
</reference>
<dbReference type="AlphaFoldDB" id="A0A2G3E331"/>
<feature type="domain" description="Inositolphosphotransferase Aur1/Ipt1" evidence="2">
    <location>
        <begin position="68"/>
        <end position="195"/>
    </location>
</feature>
<protein>
    <submittedName>
        <fullName evidence="3">Phosphatidic acid phosphatase</fullName>
    </submittedName>
</protein>
<reference evidence="3 4" key="1">
    <citation type="submission" date="2017-10" db="EMBL/GenBank/DDBJ databases">
        <title>Resolving the taxonomy of Roseburia spp., Eubacterium rectale and Agathobacter spp. through phylogenomic analysis.</title>
        <authorList>
            <person name="Sheridan P.O."/>
            <person name="Walker A.W."/>
            <person name="Duncan S.H."/>
            <person name="Scott K.P."/>
            <person name="Toole P.W.O."/>
            <person name="Luis P."/>
            <person name="Flint H.J."/>
        </authorList>
    </citation>
    <scope>NUCLEOTIDE SEQUENCE [LARGE SCALE GENOMIC DNA]</scope>
    <source>
        <strain evidence="3 4">JK623</strain>
    </source>
</reference>
<dbReference type="GO" id="GO:0016020">
    <property type="term" value="C:membrane"/>
    <property type="evidence" value="ECO:0007669"/>
    <property type="project" value="UniProtKB-SubCell"/>
</dbReference>
<dbReference type="RefSeq" id="WP_099386088.1">
    <property type="nucleotide sequence ID" value="NZ_JANSWH010000019.1"/>
</dbReference>
<feature type="transmembrane region" description="Helical" evidence="1">
    <location>
        <begin position="179"/>
        <end position="197"/>
    </location>
</feature>
<keyword evidence="1" id="KW-0812">Transmembrane</keyword>
<accession>A0A2G3E331</accession>
<feature type="transmembrane region" description="Helical" evidence="1">
    <location>
        <begin position="50"/>
        <end position="70"/>
    </location>
</feature>
<evidence type="ECO:0000313" key="4">
    <source>
        <dbReference type="Proteomes" id="UP000224563"/>
    </source>
</evidence>
<name>A0A2G3E331_9FIRM</name>
<feature type="transmembrane region" description="Helical" evidence="1">
    <location>
        <begin position="155"/>
        <end position="173"/>
    </location>
</feature>
<feature type="transmembrane region" description="Helical" evidence="1">
    <location>
        <begin position="9"/>
        <end position="30"/>
    </location>
</feature>
<keyword evidence="1" id="KW-1133">Transmembrane helix</keyword>
<sequence>MFKRLKEEMYLPLIFTLAMNTIAYNGSRIWSSWRHHADMTLEIDRMTPVLSWTILIYLGSFLFWAINYVIGAQQDREEAYHLLSADIAAKVVCLIAFSILPTTNVRPEIVNDGFFDWLLLLIYRIDAADNLFPSIHCLTSCFCFIAVRRNPKVPTWYKITSFLIAIAIYISTLTTKQHVLVDVISGVALAEISYFIVGKTGFPKWYAAKMKSLSGKINEKILSRVFKFQTTEQGEES</sequence>
<dbReference type="EMBL" id="PDYG01000032">
    <property type="protein sequence ID" value="PHU37678.1"/>
    <property type="molecule type" value="Genomic_DNA"/>
</dbReference>
<organism evidence="3 4">
    <name type="scientific">Agathobacter ruminis</name>
    <dbReference type="NCBI Taxonomy" id="1712665"/>
    <lineage>
        <taxon>Bacteria</taxon>
        <taxon>Bacillati</taxon>
        <taxon>Bacillota</taxon>
        <taxon>Clostridia</taxon>
        <taxon>Lachnospirales</taxon>
        <taxon>Lachnospiraceae</taxon>
        <taxon>Agathobacter</taxon>
    </lineage>
</organism>
<keyword evidence="4" id="KW-1185">Reference proteome</keyword>
<evidence type="ECO:0000256" key="1">
    <source>
        <dbReference type="SAM" id="Phobius"/>
    </source>
</evidence>
<keyword evidence="1" id="KW-0472">Membrane</keyword>